<dbReference type="PROSITE" id="PS50122">
    <property type="entry name" value="CHEB"/>
    <property type="match status" value="1"/>
</dbReference>
<name>A0AAP2W7N1_9EURY</name>
<evidence type="ECO:0000256" key="4">
    <source>
        <dbReference type="PROSITE-ProRule" id="PRU00050"/>
    </source>
</evidence>
<dbReference type="EC" id="3.1.1.61" evidence="2"/>
<dbReference type="CDD" id="cd16433">
    <property type="entry name" value="CheB"/>
    <property type="match status" value="1"/>
</dbReference>
<dbReference type="AlphaFoldDB" id="A0AAP2W7N1"/>
<evidence type="ECO:0000259" key="5">
    <source>
        <dbReference type="PROSITE" id="PS50122"/>
    </source>
</evidence>
<evidence type="ECO:0000313" key="6">
    <source>
        <dbReference type="EMBL" id="MCD1295226.1"/>
    </source>
</evidence>
<comment type="caution">
    <text evidence="6">The sequence shown here is derived from an EMBL/GenBank/DDBJ whole genome shotgun (WGS) entry which is preliminary data.</text>
</comment>
<proteinExistence type="predicted"/>
<accession>A0AAP2W7N1</accession>
<dbReference type="GO" id="GO:0005737">
    <property type="term" value="C:cytoplasm"/>
    <property type="evidence" value="ECO:0007669"/>
    <property type="project" value="InterPro"/>
</dbReference>
<feature type="active site" evidence="4">
    <location>
        <position position="12"/>
    </location>
</feature>
<feature type="active site" evidence="4">
    <location>
        <position position="131"/>
    </location>
</feature>
<dbReference type="EMBL" id="PGCK01000007">
    <property type="protein sequence ID" value="MCD1295226.1"/>
    <property type="molecule type" value="Genomic_DNA"/>
</dbReference>
<keyword evidence="7" id="KW-1185">Reference proteome</keyword>
<dbReference type="GO" id="GO:0000156">
    <property type="term" value="F:phosphorelay response regulator activity"/>
    <property type="evidence" value="ECO:0007669"/>
    <property type="project" value="InterPro"/>
</dbReference>
<dbReference type="GO" id="GO:0006935">
    <property type="term" value="P:chemotaxis"/>
    <property type="evidence" value="ECO:0007669"/>
    <property type="project" value="UniProtKB-UniRule"/>
</dbReference>
<sequence length="193" mass="20991">MSQFDIVAIGTSAGGLKALTEVLSNLPKDFPVPILIVQHLDPRHKSLMAEILQRHSDMNIKEAEDGEDIKNSTVYIAPPNRHMLTTDKKIELTKTEFVHFSRPSIDLLFDSVAADYKDRAIAVILTGSGMDGAIGIKAIKENGGTTIAQDSRTSEYFSMPDTAIKTGSIDFILPLNEIAGALVKLVTIEPGEQ</sequence>
<dbReference type="Proteomes" id="UP001320159">
    <property type="component" value="Unassembled WGS sequence"/>
</dbReference>
<evidence type="ECO:0000256" key="3">
    <source>
        <dbReference type="ARBA" id="ARBA00048267"/>
    </source>
</evidence>
<dbReference type="InterPro" id="IPR000673">
    <property type="entry name" value="Sig_transdc_resp-reg_Me-estase"/>
</dbReference>
<evidence type="ECO:0000256" key="1">
    <source>
        <dbReference type="ARBA" id="ARBA00022801"/>
    </source>
</evidence>
<dbReference type="SUPFAM" id="SSF52738">
    <property type="entry name" value="Methylesterase CheB, C-terminal domain"/>
    <property type="match status" value="1"/>
</dbReference>
<keyword evidence="4" id="KW-0145">Chemotaxis</keyword>
<feature type="domain" description="CheB-type methylesterase" evidence="5">
    <location>
        <begin position="1"/>
        <end position="189"/>
    </location>
</feature>
<gene>
    <name evidence="6" type="ORF">CUJ83_09470</name>
</gene>
<protein>
    <recommendedName>
        <fullName evidence="2">protein-glutamate methylesterase</fullName>
        <ecNumber evidence="2">3.1.1.61</ecNumber>
    </recommendedName>
</protein>
<comment type="catalytic activity">
    <reaction evidence="3">
        <text>[protein]-L-glutamate 5-O-methyl ester + H2O = L-glutamyl-[protein] + methanol + H(+)</text>
        <dbReference type="Rhea" id="RHEA:23236"/>
        <dbReference type="Rhea" id="RHEA-COMP:10208"/>
        <dbReference type="Rhea" id="RHEA-COMP:10311"/>
        <dbReference type="ChEBI" id="CHEBI:15377"/>
        <dbReference type="ChEBI" id="CHEBI:15378"/>
        <dbReference type="ChEBI" id="CHEBI:17790"/>
        <dbReference type="ChEBI" id="CHEBI:29973"/>
        <dbReference type="ChEBI" id="CHEBI:82795"/>
        <dbReference type="EC" id="3.1.1.61"/>
    </reaction>
</comment>
<organism evidence="6 7">
    <name type="scientific">Methanooceanicella nereidis</name>
    <dbReference type="NCBI Taxonomy" id="2052831"/>
    <lineage>
        <taxon>Archaea</taxon>
        <taxon>Methanobacteriati</taxon>
        <taxon>Methanobacteriota</taxon>
        <taxon>Stenosarchaea group</taxon>
        <taxon>Methanomicrobia</taxon>
        <taxon>Methanocellales</taxon>
        <taxon>Methanocellaceae</taxon>
        <taxon>Methanooceanicella</taxon>
    </lineage>
</organism>
<keyword evidence="1 4" id="KW-0378">Hydrolase</keyword>
<dbReference type="Pfam" id="PF01339">
    <property type="entry name" value="CheB_methylest"/>
    <property type="match status" value="1"/>
</dbReference>
<evidence type="ECO:0000256" key="2">
    <source>
        <dbReference type="ARBA" id="ARBA00039140"/>
    </source>
</evidence>
<dbReference type="RefSeq" id="WP_230742076.1">
    <property type="nucleotide sequence ID" value="NZ_PGCK01000007.1"/>
</dbReference>
<dbReference type="PANTHER" id="PTHR42872">
    <property type="entry name" value="PROTEIN-GLUTAMATE METHYLESTERASE/PROTEIN-GLUTAMINE GLUTAMINASE"/>
    <property type="match status" value="1"/>
</dbReference>
<dbReference type="InterPro" id="IPR035909">
    <property type="entry name" value="CheB_C"/>
</dbReference>
<reference evidence="6 7" key="1">
    <citation type="submission" date="2017-11" db="EMBL/GenBank/DDBJ databases">
        <title>Isolation and Characterization of Family Methanocellaceae Species from Potential Methane Hydrate Area Offshore Southwestern Taiwan.</title>
        <authorList>
            <person name="Zhang W.-L."/>
            <person name="Chen W.-C."/>
            <person name="Lai M.-C."/>
            <person name="Chen S.-C."/>
        </authorList>
    </citation>
    <scope>NUCLEOTIDE SEQUENCE [LARGE SCALE GENOMIC DNA]</scope>
    <source>
        <strain evidence="6 7">CWC-04</strain>
    </source>
</reference>
<feature type="active site" evidence="4">
    <location>
        <position position="39"/>
    </location>
</feature>
<dbReference type="GO" id="GO:0008984">
    <property type="term" value="F:protein-glutamate methylesterase activity"/>
    <property type="evidence" value="ECO:0007669"/>
    <property type="project" value="UniProtKB-EC"/>
</dbReference>
<dbReference type="Gene3D" id="3.40.50.180">
    <property type="entry name" value="Methylesterase CheB, C-terminal domain"/>
    <property type="match status" value="1"/>
</dbReference>
<evidence type="ECO:0000313" key="7">
    <source>
        <dbReference type="Proteomes" id="UP001320159"/>
    </source>
</evidence>
<dbReference type="PANTHER" id="PTHR42872:SF3">
    <property type="entry name" value="PROTEIN-GLUTAMATE METHYLESTERASE_PROTEIN-GLUTAMINE GLUTAMINASE 1"/>
    <property type="match status" value="1"/>
</dbReference>